<feature type="domain" description="HTH marR-type" evidence="5">
    <location>
        <begin position="1"/>
        <end position="136"/>
    </location>
</feature>
<keyword evidence="3" id="KW-0804">Transcription</keyword>
<sequence>MLQYEHFLDLLLDNAKKLFYPEEWVSLDLSLSKTEVFCLLWMERNTDITMSKITELLDIPMSTTTGVVNRLVKKGYIERYRSDNDRRIVLIRLTDSGVKLVEEVKQNAAHYFNLVTEALSEEEKTFLLQIFQKVMNHIATSQQKPEEKRTSSSIKNIPIE</sequence>
<dbReference type="Gene3D" id="1.10.10.10">
    <property type="entry name" value="Winged helix-like DNA-binding domain superfamily/Winged helix DNA-binding domain"/>
    <property type="match status" value="1"/>
</dbReference>
<dbReference type="eggNOG" id="COG1846">
    <property type="taxonomic scope" value="Bacteria"/>
</dbReference>
<dbReference type="OrthoDB" id="327696at2"/>
<feature type="compositionally biased region" description="Polar residues" evidence="4">
    <location>
        <begin position="151"/>
        <end position="160"/>
    </location>
</feature>
<dbReference type="SMART" id="SM00347">
    <property type="entry name" value="HTH_MARR"/>
    <property type="match status" value="1"/>
</dbReference>
<keyword evidence="2" id="KW-0238">DNA-binding</keyword>
<comment type="caution">
    <text evidence="6">The sequence shown here is derived from an EMBL/GenBank/DDBJ whole genome shotgun (WGS) entry which is preliminary data.</text>
</comment>
<dbReference type="AlphaFoldDB" id="A0A073JYD4"/>
<evidence type="ECO:0000256" key="4">
    <source>
        <dbReference type="SAM" id="MobiDB-lite"/>
    </source>
</evidence>
<dbReference type="EMBL" id="JOTN01000008">
    <property type="protein sequence ID" value="KEK19227.1"/>
    <property type="molecule type" value="Genomic_DNA"/>
</dbReference>
<proteinExistence type="predicted"/>
<dbReference type="GO" id="GO:0003700">
    <property type="term" value="F:DNA-binding transcription factor activity"/>
    <property type="evidence" value="ECO:0007669"/>
    <property type="project" value="InterPro"/>
</dbReference>
<dbReference type="PRINTS" id="PR00598">
    <property type="entry name" value="HTHMARR"/>
</dbReference>
<dbReference type="SUPFAM" id="SSF46785">
    <property type="entry name" value="Winged helix' DNA-binding domain"/>
    <property type="match status" value="1"/>
</dbReference>
<protein>
    <submittedName>
        <fullName evidence="6">MarR family transcriptional regulator</fullName>
    </submittedName>
</protein>
<keyword evidence="7" id="KW-1185">Reference proteome</keyword>
<dbReference type="PANTHER" id="PTHR42756:SF1">
    <property type="entry name" value="TRANSCRIPTIONAL REPRESSOR OF EMRAB OPERON"/>
    <property type="match status" value="1"/>
</dbReference>
<dbReference type="InterPro" id="IPR000835">
    <property type="entry name" value="HTH_MarR-typ"/>
</dbReference>
<dbReference type="InterPro" id="IPR036390">
    <property type="entry name" value="WH_DNA-bd_sf"/>
</dbReference>
<evidence type="ECO:0000256" key="3">
    <source>
        <dbReference type="ARBA" id="ARBA00023163"/>
    </source>
</evidence>
<dbReference type="Proteomes" id="UP000027822">
    <property type="component" value="Unassembled WGS sequence"/>
</dbReference>
<dbReference type="RefSeq" id="WP_034639013.1">
    <property type="nucleotide sequence ID" value="NZ_CBCSJC010000019.1"/>
</dbReference>
<dbReference type="PROSITE" id="PS50995">
    <property type="entry name" value="HTH_MARR_2"/>
    <property type="match status" value="1"/>
</dbReference>
<keyword evidence="1" id="KW-0805">Transcription regulation</keyword>
<dbReference type="Pfam" id="PF01047">
    <property type="entry name" value="MarR"/>
    <property type="match status" value="1"/>
</dbReference>
<dbReference type="PANTHER" id="PTHR42756">
    <property type="entry name" value="TRANSCRIPTIONAL REGULATOR, MARR"/>
    <property type="match status" value="1"/>
</dbReference>
<evidence type="ECO:0000256" key="1">
    <source>
        <dbReference type="ARBA" id="ARBA00023015"/>
    </source>
</evidence>
<reference evidence="6 7" key="1">
    <citation type="submission" date="2014-06" db="EMBL/GenBank/DDBJ databases">
        <title>Draft genome sequence of Bacillus manliponensis JCM 15802 (MCCC 1A00708).</title>
        <authorList>
            <person name="Lai Q."/>
            <person name="Liu Y."/>
            <person name="Shao Z."/>
        </authorList>
    </citation>
    <scope>NUCLEOTIDE SEQUENCE [LARGE SCALE GENOMIC DNA]</scope>
    <source>
        <strain evidence="6 7">JCM 15802</strain>
    </source>
</reference>
<feature type="region of interest" description="Disordered" evidence="4">
    <location>
        <begin position="141"/>
        <end position="160"/>
    </location>
</feature>
<organism evidence="6 7">
    <name type="scientific">Bacillus manliponensis</name>
    <dbReference type="NCBI Taxonomy" id="574376"/>
    <lineage>
        <taxon>Bacteria</taxon>
        <taxon>Bacillati</taxon>
        <taxon>Bacillota</taxon>
        <taxon>Bacilli</taxon>
        <taxon>Bacillales</taxon>
        <taxon>Bacillaceae</taxon>
        <taxon>Bacillus</taxon>
        <taxon>Bacillus cereus group</taxon>
    </lineage>
</organism>
<dbReference type="STRING" id="574376.BAMA_22855"/>
<evidence type="ECO:0000259" key="5">
    <source>
        <dbReference type="PROSITE" id="PS50995"/>
    </source>
</evidence>
<dbReference type="GO" id="GO:0003677">
    <property type="term" value="F:DNA binding"/>
    <property type="evidence" value="ECO:0007669"/>
    <property type="project" value="UniProtKB-KW"/>
</dbReference>
<gene>
    <name evidence="6" type="ORF">BAMA_22855</name>
</gene>
<evidence type="ECO:0000313" key="7">
    <source>
        <dbReference type="Proteomes" id="UP000027822"/>
    </source>
</evidence>
<name>A0A073JYD4_9BACI</name>
<evidence type="ECO:0000313" key="6">
    <source>
        <dbReference type="EMBL" id="KEK19227.1"/>
    </source>
</evidence>
<evidence type="ECO:0000256" key="2">
    <source>
        <dbReference type="ARBA" id="ARBA00023125"/>
    </source>
</evidence>
<accession>A0A073JYD4</accession>
<dbReference type="InterPro" id="IPR036388">
    <property type="entry name" value="WH-like_DNA-bd_sf"/>
</dbReference>